<dbReference type="Pfam" id="PF13499">
    <property type="entry name" value="EF-hand_7"/>
    <property type="match status" value="2"/>
</dbReference>
<dbReference type="GO" id="GO:0005509">
    <property type="term" value="F:calcium ion binding"/>
    <property type="evidence" value="ECO:0007669"/>
    <property type="project" value="InterPro"/>
</dbReference>
<dbReference type="SUPFAM" id="SSF47473">
    <property type="entry name" value="EF-hand"/>
    <property type="match status" value="1"/>
</dbReference>
<keyword evidence="5" id="KW-0206">Cytoskeleton</keyword>
<feature type="domain" description="EF-hand" evidence="7">
    <location>
        <begin position="30"/>
        <end position="65"/>
    </location>
</feature>
<dbReference type="OrthoDB" id="26525at2759"/>
<keyword evidence="4" id="KW-0106">Calcium</keyword>
<comment type="caution">
    <text evidence="8">The sequence shown here is derived from an EMBL/GenBank/DDBJ whole genome shotgun (WGS) entry which is preliminary data.</text>
</comment>
<reference evidence="8" key="1">
    <citation type="submission" date="2019-12" db="EMBL/GenBank/DDBJ databases">
        <title>Genome sequence of Babesia ovis.</title>
        <authorList>
            <person name="Yamagishi J."/>
            <person name="Sevinc F."/>
            <person name="Xuan X."/>
        </authorList>
    </citation>
    <scope>NUCLEOTIDE SEQUENCE</scope>
    <source>
        <strain evidence="8">Selcuk</strain>
    </source>
</reference>
<dbReference type="GO" id="GO:0016460">
    <property type="term" value="C:myosin II complex"/>
    <property type="evidence" value="ECO:0007669"/>
    <property type="project" value="TreeGrafter"/>
</dbReference>
<dbReference type="InterPro" id="IPR011992">
    <property type="entry name" value="EF-hand-dom_pair"/>
</dbReference>
<keyword evidence="9" id="KW-1185">Reference proteome</keyword>
<evidence type="ECO:0000256" key="3">
    <source>
        <dbReference type="ARBA" id="ARBA00022737"/>
    </source>
</evidence>
<evidence type="ECO:0000313" key="8">
    <source>
        <dbReference type="EMBL" id="GFE52986.1"/>
    </source>
</evidence>
<dbReference type="Proteomes" id="UP001057455">
    <property type="component" value="Unassembled WGS sequence"/>
</dbReference>
<evidence type="ECO:0000256" key="1">
    <source>
        <dbReference type="ARBA" id="ARBA00004245"/>
    </source>
</evidence>
<feature type="region of interest" description="Disordered" evidence="6">
    <location>
        <begin position="1"/>
        <end position="28"/>
    </location>
</feature>
<feature type="domain" description="EF-hand" evidence="7">
    <location>
        <begin position="66"/>
        <end position="101"/>
    </location>
</feature>
<accession>A0A9W5T938</accession>
<organism evidence="8 9">
    <name type="scientific">Babesia ovis</name>
    <dbReference type="NCBI Taxonomy" id="5869"/>
    <lineage>
        <taxon>Eukaryota</taxon>
        <taxon>Sar</taxon>
        <taxon>Alveolata</taxon>
        <taxon>Apicomplexa</taxon>
        <taxon>Aconoidasida</taxon>
        <taxon>Piroplasmida</taxon>
        <taxon>Babesiidae</taxon>
        <taxon>Babesia</taxon>
    </lineage>
</organism>
<proteinExistence type="inferred from homology"/>
<keyword evidence="5" id="KW-0963">Cytoplasm</keyword>
<evidence type="ECO:0000256" key="4">
    <source>
        <dbReference type="ARBA" id="ARBA00022837"/>
    </source>
</evidence>
<dbReference type="PANTHER" id="PTHR23048:SF59">
    <property type="entry name" value="EF-HAND SUPERFAMILY PROTEIN"/>
    <property type="match status" value="1"/>
</dbReference>
<dbReference type="InterPro" id="IPR018247">
    <property type="entry name" value="EF_Hand_1_Ca_BS"/>
</dbReference>
<evidence type="ECO:0000313" key="9">
    <source>
        <dbReference type="Proteomes" id="UP001057455"/>
    </source>
</evidence>
<dbReference type="PROSITE" id="PS50222">
    <property type="entry name" value="EF_HAND_2"/>
    <property type="match status" value="3"/>
</dbReference>
<sequence length="174" mass="19425">MSSAKWAGKNSGRGPAPGVNSRRRRELSDDQVAEIKDAFSIFDTNGSGRIEAREFKMVLKALGFDPSTDEMYSIMSAVDKEGHGTVSFDDYFKIVKAKILDRDPMEEIAKAFKLFADVNTGTISLKDLRRVADELGEVISDEELAEMIKEADRDNDGVVSEAEFMKIMRKSNLF</sequence>
<dbReference type="InterPro" id="IPR050230">
    <property type="entry name" value="CALM/Myosin/TropC-like"/>
</dbReference>
<evidence type="ECO:0000256" key="2">
    <source>
        <dbReference type="ARBA" id="ARBA00005253"/>
    </source>
</evidence>
<dbReference type="FunFam" id="1.10.238.10:FF:000001">
    <property type="entry name" value="Calmodulin 1"/>
    <property type="match status" value="1"/>
</dbReference>
<dbReference type="Gene3D" id="1.10.238.10">
    <property type="entry name" value="EF-hand"/>
    <property type="match status" value="2"/>
</dbReference>
<keyword evidence="3" id="KW-0677">Repeat</keyword>
<dbReference type="InterPro" id="IPR002048">
    <property type="entry name" value="EF_hand_dom"/>
</dbReference>
<feature type="domain" description="EF-hand" evidence="7">
    <location>
        <begin position="139"/>
        <end position="174"/>
    </location>
</feature>
<name>A0A9W5T938_BABOV</name>
<comment type="similarity">
    <text evidence="2">Belongs to the centrin family.</text>
</comment>
<dbReference type="SMART" id="SM00054">
    <property type="entry name" value="EFh"/>
    <property type="match status" value="4"/>
</dbReference>
<comment type="subcellular location">
    <subcellularLocation>
        <location evidence="1">Cytoplasm</location>
        <location evidence="1">Cytoskeleton</location>
    </subcellularLocation>
</comment>
<dbReference type="CDD" id="cd00051">
    <property type="entry name" value="EFh"/>
    <property type="match status" value="2"/>
</dbReference>
<evidence type="ECO:0000256" key="5">
    <source>
        <dbReference type="ARBA" id="ARBA00023212"/>
    </source>
</evidence>
<dbReference type="EMBL" id="BLIY01000003">
    <property type="protein sequence ID" value="GFE52986.1"/>
    <property type="molecule type" value="Genomic_DNA"/>
</dbReference>
<gene>
    <name evidence="8" type="ORF">BaOVIS_003900</name>
</gene>
<evidence type="ECO:0000259" key="7">
    <source>
        <dbReference type="PROSITE" id="PS50222"/>
    </source>
</evidence>
<dbReference type="PROSITE" id="PS00018">
    <property type="entry name" value="EF_HAND_1"/>
    <property type="match status" value="2"/>
</dbReference>
<protein>
    <submittedName>
        <fullName evidence="8">Centrin</fullName>
    </submittedName>
</protein>
<dbReference type="AlphaFoldDB" id="A0A9W5T938"/>
<dbReference type="PANTHER" id="PTHR23048">
    <property type="entry name" value="MYOSIN LIGHT CHAIN 1, 3"/>
    <property type="match status" value="1"/>
</dbReference>
<evidence type="ECO:0000256" key="6">
    <source>
        <dbReference type="SAM" id="MobiDB-lite"/>
    </source>
</evidence>